<dbReference type="PANTHER" id="PTHR42964:SF1">
    <property type="entry name" value="POLYKETIDE BIOSYNTHESIS ENOYL-COA HYDRATASE PKSH-RELATED"/>
    <property type="match status" value="1"/>
</dbReference>
<reference evidence="2 3" key="1">
    <citation type="journal article" date="2018" name="Microbiome">
        <title>Fine metagenomic profile of the Mediterranean stratified and mixed water columns revealed by assembly and recruitment.</title>
        <authorList>
            <person name="Haro-Moreno J.M."/>
            <person name="Lopez-Perez M."/>
            <person name="De La Torre J.R."/>
            <person name="Picazo A."/>
            <person name="Camacho A."/>
            <person name="Rodriguez-Valera F."/>
        </authorList>
    </citation>
    <scope>NUCLEOTIDE SEQUENCE [LARGE SCALE GENOMIC DNA]</scope>
    <source>
        <strain evidence="2">MED-G83</strain>
    </source>
</reference>
<evidence type="ECO:0000313" key="2">
    <source>
        <dbReference type="EMBL" id="RCL38370.1"/>
    </source>
</evidence>
<comment type="similarity">
    <text evidence="1">Belongs to the enoyl-CoA hydratase/isomerase family.</text>
</comment>
<name>A0A368BM50_9GAMM</name>
<organism evidence="2 3">
    <name type="scientific">SAR86 cluster bacterium</name>
    <dbReference type="NCBI Taxonomy" id="2030880"/>
    <lineage>
        <taxon>Bacteria</taxon>
        <taxon>Pseudomonadati</taxon>
        <taxon>Pseudomonadota</taxon>
        <taxon>Gammaproteobacteria</taxon>
        <taxon>SAR86 cluster</taxon>
    </lineage>
</organism>
<dbReference type="Gene3D" id="1.10.12.10">
    <property type="entry name" value="Lyase 2-enoyl-coa Hydratase, Chain A, domain 2"/>
    <property type="match status" value="1"/>
</dbReference>
<dbReference type="InterPro" id="IPR001753">
    <property type="entry name" value="Enoyl-CoA_hydra/iso"/>
</dbReference>
<dbReference type="InterPro" id="IPR051683">
    <property type="entry name" value="Enoyl-CoA_Hydratase/Isomerase"/>
</dbReference>
<dbReference type="Proteomes" id="UP000252147">
    <property type="component" value="Unassembled WGS sequence"/>
</dbReference>
<dbReference type="InterPro" id="IPR029045">
    <property type="entry name" value="ClpP/crotonase-like_dom_sf"/>
</dbReference>
<dbReference type="Gene3D" id="3.90.226.10">
    <property type="entry name" value="2-enoyl-CoA Hydratase, Chain A, domain 1"/>
    <property type="match status" value="1"/>
</dbReference>
<gene>
    <name evidence="2" type="ORF">DBW97_02375</name>
</gene>
<dbReference type="GO" id="GO:0003824">
    <property type="term" value="F:catalytic activity"/>
    <property type="evidence" value="ECO:0007669"/>
    <property type="project" value="UniProtKB-ARBA"/>
</dbReference>
<dbReference type="AlphaFoldDB" id="A0A368BM50"/>
<dbReference type="CDD" id="cd06558">
    <property type="entry name" value="crotonase-like"/>
    <property type="match status" value="1"/>
</dbReference>
<dbReference type="Pfam" id="PF00378">
    <property type="entry name" value="ECH_1"/>
    <property type="match status" value="1"/>
</dbReference>
<comment type="caution">
    <text evidence="2">The sequence shown here is derived from an EMBL/GenBank/DDBJ whole genome shotgun (WGS) entry which is preliminary data.</text>
</comment>
<evidence type="ECO:0000313" key="3">
    <source>
        <dbReference type="Proteomes" id="UP000252147"/>
    </source>
</evidence>
<dbReference type="InterPro" id="IPR014748">
    <property type="entry name" value="Enoyl-CoA_hydra_C"/>
</dbReference>
<dbReference type="PANTHER" id="PTHR42964">
    <property type="entry name" value="ENOYL-COA HYDRATASE"/>
    <property type="match status" value="1"/>
</dbReference>
<protein>
    <submittedName>
        <fullName evidence="2">Enoyl-CoA hydratase</fullName>
    </submittedName>
</protein>
<evidence type="ECO:0000256" key="1">
    <source>
        <dbReference type="ARBA" id="ARBA00005254"/>
    </source>
</evidence>
<accession>A0A368BM50</accession>
<sequence length="261" mass="28783">MQIDNSDFATLLVSETNHILSISLNRPEKKNAINRVMTKELLYLLDYAKQNSSVRVVELSACGDVFCAGGDLRSMSDESESNVPDMKGSLADIAIKLNELCKPVVARIEGNVYAGALLLVCNSTHAYALDSVSFCAPEIKRGIWPFMVMAGLFRVVSKRDGLDLIMRGEPIDAQEAARIGLINAALNSVALKEKTSKVISDLAKLPPKTMTRGLQAFNKQETMSFSEAIKFLEKEIQYTLTSDEAKEGITAFLEKRDPNWD</sequence>
<dbReference type="EMBL" id="QOPD01000003">
    <property type="protein sequence ID" value="RCL38370.1"/>
    <property type="molecule type" value="Genomic_DNA"/>
</dbReference>
<proteinExistence type="inferred from homology"/>
<dbReference type="SUPFAM" id="SSF52096">
    <property type="entry name" value="ClpP/crotonase"/>
    <property type="match status" value="1"/>
</dbReference>